<organism evidence="2">
    <name type="scientific">Paulinella micropora</name>
    <dbReference type="NCBI Taxonomy" id="1928728"/>
    <lineage>
        <taxon>Eukaryota</taxon>
        <taxon>Sar</taxon>
        <taxon>Rhizaria</taxon>
        <taxon>Cercozoa</taxon>
        <taxon>Imbricatea</taxon>
        <taxon>Silicofilosea</taxon>
        <taxon>Euglyphida</taxon>
        <taxon>Paulinellidae</taxon>
        <taxon>Paulinella</taxon>
    </lineage>
</organism>
<dbReference type="EMBL" id="KX897545">
    <property type="protein sequence ID" value="APP88014.1"/>
    <property type="molecule type" value="Genomic_DNA"/>
</dbReference>
<name>A0A1L5YBE1_9EUKA</name>
<keyword evidence="5" id="KW-1185">Reference proteome</keyword>
<evidence type="ECO:0000313" key="4">
    <source>
        <dbReference type="EMBL" id="BBL85994.1"/>
    </source>
</evidence>
<evidence type="ECO:0008006" key="6">
    <source>
        <dbReference type="Google" id="ProtNLM"/>
    </source>
</evidence>
<keyword evidence="1" id="KW-1133">Transmembrane helix</keyword>
<evidence type="ECO:0000256" key="1">
    <source>
        <dbReference type="SAM" id="Phobius"/>
    </source>
</evidence>
<dbReference type="EMBL" id="LC490351">
    <property type="protein sequence ID" value="BBL85994.1"/>
    <property type="molecule type" value="Genomic_DNA"/>
</dbReference>
<dbReference type="AlphaFoldDB" id="A0A1L5YBE1"/>
<gene>
    <name evidence="4" type="primary">MYN1_Chr_179</name>
    <name evidence="2" type="ORF">PCKR_219</name>
    <name evidence="3" type="ORF">PFK_219</name>
    <name evidence="4" type="ORF">PMYN1_Chma182</name>
</gene>
<geneLocation type="plastid" evidence="2"/>
<evidence type="ECO:0000313" key="2">
    <source>
        <dbReference type="EMBL" id="APP88014.1"/>
    </source>
</evidence>
<reference evidence="2" key="1">
    <citation type="journal article" date="2017" name="Protist">
        <title>Diversity of the Photosynthetic Paulinella Species, with the Description of Paulinella micropora sp. nov. and the Chromatophore Genome Sequence for strain KR01.</title>
        <authorList>
            <person name="Lhee D."/>
            <person name="Yang E.C."/>
            <person name="Kim J.I."/>
            <person name="Nakayama T."/>
            <person name="Zuccarello G."/>
            <person name="Andersen R.A."/>
            <person name="Yoon H.S."/>
        </authorList>
    </citation>
    <scope>NUCLEOTIDE SEQUENCE</scope>
    <source>
        <strain evidence="3">FK01</strain>
        <strain evidence="2">KR01</strain>
    </source>
</reference>
<feature type="transmembrane region" description="Helical" evidence="1">
    <location>
        <begin position="21"/>
        <end position="40"/>
    </location>
</feature>
<keyword evidence="1" id="KW-0472">Membrane</keyword>
<dbReference type="EMBL" id="KY124271">
    <property type="protein sequence ID" value="AQX44781.1"/>
    <property type="molecule type" value="Genomic_DNA"/>
</dbReference>
<accession>A0A1L5YBE1</accession>
<protein>
    <recommendedName>
        <fullName evidence="6">Rho termination factor N-terminal domain-containing protein</fullName>
    </recommendedName>
</protein>
<keyword evidence="2" id="KW-0934">Plastid</keyword>
<dbReference type="Proteomes" id="UP000503178">
    <property type="component" value="Chromatophore Pltd"/>
</dbReference>
<proteinExistence type="predicted"/>
<keyword evidence="1" id="KW-0812">Transmembrane</keyword>
<evidence type="ECO:0000313" key="5">
    <source>
        <dbReference type="Proteomes" id="UP000503178"/>
    </source>
</evidence>
<reference evidence="4 5" key="2">
    <citation type="submission" date="2019-06" db="EMBL/GenBank/DDBJ databases">
        <title>A hidden player of endosymbiotic evolution: DNA virus triggered massive gene transfer.</title>
        <authorList>
            <person name="Matsuo M."/>
            <person name="Katahata A."/>
            <person name="Tachikawa M."/>
            <person name="Minakuchi Y."/>
            <person name="Noguchi H."/>
            <person name="Toyoda A."/>
            <person name="Fujiyama A."/>
            <person name="Suzuki Y."/>
            <person name="Satoh S."/>
            <person name="Nakayama T."/>
            <person name="Kamikawa R."/>
            <person name="Nomura M."/>
            <person name="Inagaki Y."/>
            <person name="Ishida K."/>
            <person name="Obokata J."/>
        </authorList>
    </citation>
    <scope>NUCLEOTIDE SEQUENCE [LARGE SCALE GENOMIC DNA]</scope>
    <source>
        <strain evidence="4 5">MYN1</strain>
    </source>
</reference>
<sequence length="116" mass="13431">MITKDKHPFPSSRQLDPLPKGLLRLYGLIAILVVLIPEWVAGSTLRVFPDNWEGSQLPLLSYGWYDFPELRLATMTICQLRILARQVGLHNYSHLNRERLVARLLKYLDRNPTSSF</sequence>
<evidence type="ECO:0000313" key="3">
    <source>
        <dbReference type="EMBL" id="AQX44781.1"/>
    </source>
</evidence>